<dbReference type="Proteomes" id="UP000054166">
    <property type="component" value="Unassembled WGS sequence"/>
</dbReference>
<accession>A0A0C3F5J3</accession>
<keyword evidence="3" id="KW-1185">Reference proteome</keyword>
<dbReference type="EMBL" id="KN833006">
    <property type="protein sequence ID" value="KIM79975.1"/>
    <property type="molecule type" value="Genomic_DNA"/>
</dbReference>
<feature type="region of interest" description="Disordered" evidence="1">
    <location>
        <begin position="206"/>
        <end position="244"/>
    </location>
</feature>
<reference evidence="3" key="2">
    <citation type="submission" date="2015-01" db="EMBL/GenBank/DDBJ databases">
        <title>Evolutionary Origins and Diversification of the Mycorrhizal Mutualists.</title>
        <authorList>
            <consortium name="DOE Joint Genome Institute"/>
            <consortium name="Mycorrhizal Genomics Consortium"/>
            <person name="Kohler A."/>
            <person name="Kuo A."/>
            <person name="Nagy L.G."/>
            <person name="Floudas D."/>
            <person name="Copeland A."/>
            <person name="Barry K.W."/>
            <person name="Cichocki N."/>
            <person name="Veneault-Fourrey C."/>
            <person name="LaButti K."/>
            <person name="Lindquist E.A."/>
            <person name="Lipzen A."/>
            <person name="Lundell T."/>
            <person name="Morin E."/>
            <person name="Murat C."/>
            <person name="Riley R."/>
            <person name="Ohm R."/>
            <person name="Sun H."/>
            <person name="Tunlid A."/>
            <person name="Henrissat B."/>
            <person name="Grigoriev I.V."/>
            <person name="Hibbett D.S."/>
            <person name="Martin F."/>
        </authorList>
    </citation>
    <scope>NUCLEOTIDE SEQUENCE [LARGE SCALE GENOMIC DNA]</scope>
    <source>
        <strain evidence="3">F 1598</strain>
    </source>
</reference>
<evidence type="ECO:0000313" key="3">
    <source>
        <dbReference type="Proteomes" id="UP000054166"/>
    </source>
</evidence>
<proteinExistence type="predicted"/>
<evidence type="ECO:0000256" key="1">
    <source>
        <dbReference type="SAM" id="MobiDB-lite"/>
    </source>
</evidence>
<dbReference type="OrthoDB" id="2910749at2759"/>
<dbReference type="InParanoid" id="A0A0C3F5J3"/>
<organism evidence="2 3">
    <name type="scientific">Piloderma croceum (strain F 1598)</name>
    <dbReference type="NCBI Taxonomy" id="765440"/>
    <lineage>
        <taxon>Eukaryota</taxon>
        <taxon>Fungi</taxon>
        <taxon>Dikarya</taxon>
        <taxon>Basidiomycota</taxon>
        <taxon>Agaricomycotina</taxon>
        <taxon>Agaricomycetes</taxon>
        <taxon>Agaricomycetidae</taxon>
        <taxon>Atheliales</taxon>
        <taxon>Atheliaceae</taxon>
        <taxon>Piloderma</taxon>
    </lineage>
</organism>
<protein>
    <submittedName>
        <fullName evidence="2">Uncharacterized protein</fullName>
    </submittedName>
</protein>
<name>A0A0C3F5J3_PILCF</name>
<dbReference type="AlphaFoldDB" id="A0A0C3F5J3"/>
<gene>
    <name evidence="2" type="ORF">PILCRDRAFT_9863</name>
</gene>
<reference evidence="2 3" key="1">
    <citation type="submission" date="2014-04" db="EMBL/GenBank/DDBJ databases">
        <authorList>
            <consortium name="DOE Joint Genome Institute"/>
            <person name="Kuo A."/>
            <person name="Tarkka M."/>
            <person name="Buscot F."/>
            <person name="Kohler A."/>
            <person name="Nagy L.G."/>
            <person name="Floudas D."/>
            <person name="Copeland A."/>
            <person name="Barry K.W."/>
            <person name="Cichocki N."/>
            <person name="Veneault-Fourrey C."/>
            <person name="LaButti K."/>
            <person name="Lindquist E.A."/>
            <person name="Lipzen A."/>
            <person name="Lundell T."/>
            <person name="Morin E."/>
            <person name="Murat C."/>
            <person name="Sun H."/>
            <person name="Tunlid A."/>
            <person name="Henrissat B."/>
            <person name="Grigoriev I.V."/>
            <person name="Hibbett D.S."/>
            <person name="Martin F."/>
            <person name="Nordberg H.P."/>
            <person name="Cantor M.N."/>
            <person name="Hua S.X."/>
        </authorList>
    </citation>
    <scope>NUCLEOTIDE SEQUENCE [LARGE SCALE GENOMIC DNA]</scope>
    <source>
        <strain evidence="2 3">F 1598</strain>
    </source>
</reference>
<sequence>MGWVHPLFRQTLLDNCDEYIDSSDHSNDKTQSKLITKVSKDIADNVEAANEEILLPSDLEKCVHVWFGNYASGNAKEERSTKSKSDIHIFADRISKEHKILSNGGEKDIGKYHAALSNVFEVLNEEEKAVLRQFIAAARKYYKLTGCIPWLNIAENPLHHLTKRSRPDSDYKLKEPSHMKSDGVDSWLRHWLKLQKKNKCPLVLKEHSDKQSDHNVPLQIIPKGKGKSRAQDVDSKDEEETNYDGDNNVFNLVLSLAPPIGTGTNVEGSDHIK</sequence>
<dbReference type="HOGENOM" id="CLU_1019809_0_0_1"/>
<evidence type="ECO:0000313" key="2">
    <source>
        <dbReference type="EMBL" id="KIM79975.1"/>
    </source>
</evidence>